<evidence type="ECO:0000259" key="3">
    <source>
        <dbReference type="Pfam" id="PF03061"/>
    </source>
</evidence>
<dbReference type="GO" id="GO:0005829">
    <property type="term" value="C:cytosol"/>
    <property type="evidence" value="ECO:0007669"/>
    <property type="project" value="TreeGrafter"/>
</dbReference>
<name>A0A2U1K5M8_9BACI</name>
<gene>
    <name evidence="4" type="ORF">DCC39_04030</name>
</gene>
<organism evidence="4 5">
    <name type="scientific">Pueribacillus theae</name>
    <dbReference type="NCBI Taxonomy" id="2171751"/>
    <lineage>
        <taxon>Bacteria</taxon>
        <taxon>Bacillati</taxon>
        <taxon>Bacillota</taxon>
        <taxon>Bacilli</taxon>
        <taxon>Bacillales</taxon>
        <taxon>Bacillaceae</taxon>
        <taxon>Pueribacillus</taxon>
    </lineage>
</organism>
<dbReference type="CDD" id="cd03443">
    <property type="entry name" value="PaaI_thioesterase"/>
    <property type="match status" value="1"/>
</dbReference>
<keyword evidence="5" id="KW-1185">Reference proteome</keyword>
<dbReference type="SUPFAM" id="SSF54637">
    <property type="entry name" value="Thioesterase/thiol ester dehydrase-isomerase"/>
    <property type="match status" value="1"/>
</dbReference>
<dbReference type="EMBL" id="QCZG01000005">
    <property type="protein sequence ID" value="PWA12821.1"/>
    <property type="molecule type" value="Genomic_DNA"/>
</dbReference>
<keyword evidence="2" id="KW-0378">Hydrolase</keyword>
<dbReference type="AlphaFoldDB" id="A0A2U1K5M8"/>
<evidence type="ECO:0000313" key="4">
    <source>
        <dbReference type="EMBL" id="PWA12821.1"/>
    </source>
</evidence>
<dbReference type="InterPro" id="IPR029069">
    <property type="entry name" value="HotDog_dom_sf"/>
</dbReference>
<evidence type="ECO:0000256" key="1">
    <source>
        <dbReference type="ARBA" id="ARBA00008324"/>
    </source>
</evidence>
<comment type="caution">
    <text evidence="4">The sequence shown here is derived from an EMBL/GenBank/DDBJ whole genome shotgun (WGS) entry which is preliminary data.</text>
</comment>
<dbReference type="InterPro" id="IPR003736">
    <property type="entry name" value="PAAI_dom"/>
</dbReference>
<dbReference type="RefSeq" id="WP_116553602.1">
    <property type="nucleotide sequence ID" value="NZ_QCZG01000005.1"/>
</dbReference>
<dbReference type="NCBIfam" id="TIGR00369">
    <property type="entry name" value="unchar_dom_1"/>
    <property type="match status" value="1"/>
</dbReference>
<dbReference type="Gene3D" id="3.10.129.10">
    <property type="entry name" value="Hotdog Thioesterase"/>
    <property type="match status" value="1"/>
</dbReference>
<comment type="similarity">
    <text evidence="1">Belongs to the thioesterase PaaI family.</text>
</comment>
<accession>A0A2U1K5M8</accession>
<dbReference type="PANTHER" id="PTHR43240:SF5">
    <property type="entry name" value="1,4-DIHYDROXY-2-NAPHTHOYL-COA THIOESTERASE 1"/>
    <property type="match status" value="1"/>
</dbReference>
<reference evidence="4 5" key="1">
    <citation type="submission" date="2018-04" db="EMBL/GenBank/DDBJ databases">
        <title>Camelliibacillus theae gen. nov., sp. nov., isolated from Pu'er tea.</title>
        <authorList>
            <person name="Niu L."/>
        </authorList>
    </citation>
    <scope>NUCLEOTIDE SEQUENCE [LARGE SCALE GENOMIC DNA]</scope>
    <source>
        <strain evidence="4 5">T8</strain>
    </source>
</reference>
<protein>
    <submittedName>
        <fullName evidence="4">Esterase</fullName>
    </submittedName>
</protein>
<sequence>MENTKYPGVLGNKETLVETLGITYEELTPDRVVCKMPVGPKTWQPYGLLHGGASVALAETAASVGTALNINGETHYAVGLEINANHVKGKRDGIVTATAAPLHKGRTTMVWDIRITDEEDKLICVSRCTVAIVKKR</sequence>
<evidence type="ECO:0000313" key="5">
    <source>
        <dbReference type="Proteomes" id="UP000245998"/>
    </source>
</evidence>
<evidence type="ECO:0000256" key="2">
    <source>
        <dbReference type="ARBA" id="ARBA00022801"/>
    </source>
</evidence>
<feature type="domain" description="Thioesterase" evidence="3">
    <location>
        <begin position="46"/>
        <end position="124"/>
    </location>
</feature>
<proteinExistence type="inferred from homology"/>
<dbReference type="Pfam" id="PF03061">
    <property type="entry name" value="4HBT"/>
    <property type="match status" value="1"/>
</dbReference>
<dbReference type="InterPro" id="IPR006683">
    <property type="entry name" value="Thioestr_dom"/>
</dbReference>
<dbReference type="Proteomes" id="UP000245998">
    <property type="component" value="Unassembled WGS sequence"/>
</dbReference>
<dbReference type="GO" id="GO:0061522">
    <property type="term" value="F:1,4-dihydroxy-2-naphthoyl-CoA thioesterase activity"/>
    <property type="evidence" value="ECO:0007669"/>
    <property type="project" value="TreeGrafter"/>
</dbReference>
<dbReference type="PANTHER" id="PTHR43240">
    <property type="entry name" value="1,4-DIHYDROXY-2-NAPHTHOYL-COA THIOESTERASE 1"/>
    <property type="match status" value="1"/>
</dbReference>
<dbReference type="OrthoDB" id="9798208at2"/>